<dbReference type="Proteomes" id="UP001549086">
    <property type="component" value="Unassembled WGS sequence"/>
</dbReference>
<evidence type="ECO:0000313" key="15">
    <source>
        <dbReference type="Proteomes" id="UP001549086"/>
    </source>
</evidence>
<evidence type="ECO:0000256" key="3">
    <source>
        <dbReference type="ARBA" id="ARBA00011557"/>
    </source>
</evidence>
<feature type="domain" description="ABC transmembrane type-1" evidence="13">
    <location>
        <begin position="72"/>
        <end position="284"/>
    </location>
</feature>
<organism evidence="14 15">
    <name type="scientific">Bartonella silvatica</name>
    <dbReference type="NCBI Taxonomy" id="357760"/>
    <lineage>
        <taxon>Bacteria</taxon>
        <taxon>Pseudomonadati</taxon>
        <taxon>Pseudomonadota</taxon>
        <taxon>Alphaproteobacteria</taxon>
        <taxon>Hyphomicrobiales</taxon>
        <taxon>Bartonellaceae</taxon>
        <taxon>Bartonella</taxon>
    </lineage>
</organism>
<keyword evidence="6" id="KW-0997">Cell inner membrane</keyword>
<evidence type="ECO:0000256" key="1">
    <source>
        <dbReference type="ARBA" id="ARBA00004429"/>
    </source>
</evidence>
<sequence length="294" mass="33328">MQEKHAYFKNILLSYWLILPQLIITILFFFWPAAQAIKSSFEREDPFGFKTTFIGFDNYITLFSDPAYLKSLLTTAVFSISVTVTSMTISLLLAVCVDRVIHAKKAYTTLLLWPYAVAPVLAGILWLFIFHPTIGIAPALLKKIGVIWNYRINGTQAMILIVIAASWKQISYNFLFFLAGLQSVPRSQIEAAAIDGAHPFKRFWTIVFPQISPTTFFLLVVNIQYVMFDTFGIIDNITSGGPARATSTLVYKIYDDGFKNQIIGASAAQSTILMLMVIALTFIQFRWIERRVQY</sequence>
<evidence type="ECO:0000256" key="4">
    <source>
        <dbReference type="ARBA" id="ARBA00022448"/>
    </source>
</evidence>
<protein>
    <recommendedName>
        <fullName evidence="11">sn-glycerol-3-phosphate transport system permease protein UgpA</fullName>
    </recommendedName>
</protein>
<comment type="similarity">
    <text evidence="2 12">Belongs to the binding-protein-dependent transport system permease family.</text>
</comment>
<keyword evidence="8 12" id="KW-1133">Transmembrane helix</keyword>
<evidence type="ECO:0000256" key="7">
    <source>
        <dbReference type="ARBA" id="ARBA00022692"/>
    </source>
</evidence>
<evidence type="ECO:0000256" key="10">
    <source>
        <dbReference type="ARBA" id="ARBA00037054"/>
    </source>
</evidence>
<dbReference type="InterPro" id="IPR050809">
    <property type="entry name" value="UgpAE/MalFG_permease"/>
</dbReference>
<evidence type="ECO:0000256" key="2">
    <source>
        <dbReference type="ARBA" id="ARBA00009306"/>
    </source>
</evidence>
<comment type="subunit">
    <text evidence="3">The complex is composed of two ATP-binding proteins (UgpC), two transmembrane proteins (UgpA and UgpE) and a solute-binding protein (UgpB).</text>
</comment>
<dbReference type="InterPro" id="IPR035906">
    <property type="entry name" value="MetI-like_sf"/>
</dbReference>
<keyword evidence="4 12" id="KW-0813">Transport</keyword>
<comment type="subcellular location">
    <subcellularLocation>
        <location evidence="1">Cell inner membrane</location>
        <topology evidence="1">Multi-pass membrane protein</topology>
    </subcellularLocation>
    <subcellularLocation>
        <location evidence="12">Cell membrane</location>
        <topology evidence="12">Multi-pass membrane protein</topology>
    </subcellularLocation>
</comment>
<accession>A0ABV2HGR9</accession>
<evidence type="ECO:0000256" key="6">
    <source>
        <dbReference type="ARBA" id="ARBA00022519"/>
    </source>
</evidence>
<keyword evidence="9 12" id="KW-0472">Membrane</keyword>
<evidence type="ECO:0000259" key="13">
    <source>
        <dbReference type="PROSITE" id="PS50928"/>
    </source>
</evidence>
<dbReference type="PROSITE" id="PS50928">
    <property type="entry name" value="ABC_TM1"/>
    <property type="match status" value="1"/>
</dbReference>
<gene>
    <name evidence="14" type="ORF">ABID23_000784</name>
</gene>
<comment type="caution">
    <text evidence="14">The sequence shown here is derived from an EMBL/GenBank/DDBJ whole genome shotgun (WGS) entry which is preliminary data.</text>
</comment>
<dbReference type="EMBL" id="JBEPLI010000005">
    <property type="protein sequence ID" value="MET3589698.1"/>
    <property type="molecule type" value="Genomic_DNA"/>
</dbReference>
<dbReference type="Gene3D" id="1.10.3720.10">
    <property type="entry name" value="MetI-like"/>
    <property type="match status" value="1"/>
</dbReference>
<feature type="transmembrane region" description="Helical" evidence="12">
    <location>
        <begin position="72"/>
        <end position="97"/>
    </location>
</feature>
<feature type="transmembrane region" description="Helical" evidence="12">
    <location>
        <begin position="202"/>
        <end position="221"/>
    </location>
</feature>
<dbReference type="PANTHER" id="PTHR43227:SF9">
    <property type="entry name" value="SN-GLYCEROL-3-PHOSPHATE TRANSPORT SYSTEM PERMEASE PROTEIN UGPA"/>
    <property type="match status" value="1"/>
</dbReference>
<dbReference type="NCBIfam" id="NF007852">
    <property type="entry name" value="PRK10561.1"/>
    <property type="match status" value="1"/>
</dbReference>
<dbReference type="CDD" id="cd06261">
    <property type="entry name" value="TM_PBP2"/>
    <property type="match status" value="1"/>
</dbReference>
<dbReference type="PANTHER" id="PTHR43227">
    <property type="entry name" value="BLL4140 PROTEIN"/>
    <property type="match status" value="1"/>
</dbReference>
<evidence type="ECO:0000256" key="11">
    <source>
        <dbReference type="ARBA" id="ARBA00040780"/>
    </source>
</evidence>
<keyword evidence="7 12" id="KW-0812">Transmembrane</keyword>
<evidence type="ECO:0000256" key="12">
    <source>
        <dbReference type="RuleBase" id="RU363032"/>
    </source>
</evidence>
<reference evidence="14 15" key="1">
    <citation type="submission" date="2024-06" db="EMBL/GenBank/DDBJ databases">
        <title>Genomic Encyclopedia of Type Strains, Phase IV (KMG-IV): sequencing the most valuable type-strain genomes for metagenomic binning, comparative biology and taxonomic classification.</title>
        <authorList>
            <person name="Goeker M."/>
        </authorList>
    </citation>
    <scope>NUCLEOTIDE SEQUENCE [LARGE SCALE GENOMIC DNA]</scope>
    <source>
        <strain evidence="14 15">DSM 23649</strain>
    </source>
</reference>
<name>A0ABV2HGR9_9HYPH</name>
<feature type="transmembrane region" description="Helical" evidence="12">
    <location>
        <begin position="12"/>
        <end position="31"/>
    </location>
</feature>
<keyword evidence="5" id="KW-1003">Cell membrane</keyword>
<feature type="transmembrane region" description="Helical" evidence="12">
    <location>
        <begin position="262"/>
        <end position="283"/>
    </location>
</feature>
<dbReference type="Pfam" id="PF00528">
    <property type="entry name" value="BPD_transp_1"/>
    <property type="match status" value="1"/>
</dbReference>
<evidence type="ECO:0000256" key="8">
    <source>
        <dbReference type="ARBA" id="ARBA00022989"/>
    </source>
</evidence>
<dbReference type="RefSeq" id="WP_354189456.1">
    <property type="nucleotide sequence ID" value="NZ_JBEPLI010000005.1"/>
</dbReference>
<evidence type="ECO:0000256" key="5">
    <source>
        <dbReference type="ARBA" id="ARBA00022475"/>
    </source>
</evidence>
<dbReference type="SUPFAM" id="SSF161098">
    <property type="entry name" value="MetI-like"/>
    <property type="match status" value="1"/>
</dbReference>
<comment type="function">
    <text evidence="10">Part of the ABC transporter complex UgpBAEC involved in sn-glycerol-3-phosphate (G3P) import. Probably responsible for the translocation of the substrate across the membrane.</text>
</comment>
<dbReference type="InterPro" id="IPR000515">
    <property type="entry name" value="MetI-like"/>
</dbReference>
<evidence type="ECO:0000313" key="14">
    <source>
        <dbReference type="EMBL" id="MET3589698.1"/>
    </source>
</evidence>
<proteinExistence type="inferred from homology"/>
<feature type="transmembrane region" description="Helical" evidence="12">
    <location>
        <begin position="109"/>
        <end position="137"/>
    </location>
</feature>
<evidence type="ECO:0000256" key="9">
    <source>
        <dbReference type="ARBA" id="ARBA00023136"/>
    </source>
</evidence>
<keyword evidence="15" id="KW-1185">Reference proteome</keyword>